<evidence type="ECO:0000256" key="2">
    <source>
        <dbReference type="ARBA" id="ARBA00022679"/>
    </source>
</evidence>
<dbReference type="PANTHER" id="PTHR24353">
    <property type="entry name" value="CYCLIC NUCLEOTIDE-DEPENDENT PROTEIN KINASE"/>
    <property type="match status" value="1"/>
</dbReference>
<keyword evidence="1" id="KW-0723">Serine/threonine-protein kinase</keyword>
<dbReference type="OrthoDB" id="63267at2759"/>
<dbReference type="InterPro" id="IPR011009">
    <property type="entry name" value="Kinase-like_dom_sf"/>
</dbReference>
<dbReference type="GeneID" id="19942847"/>
<dbReference type="InParanoid" id="T0R293"/>
<feature type="domain" description="AGC-kinase C-terminal" evidence="9">
    <location>
        <begin position="543"/>
        <end position="600"/>
    </location>
</feature>
<dbReference type="RefSeq" id="XP_008605910.1">
    <property type="nucleotide sequence ID" value="XM_008607688.1"/>
</dbReference>
<evidence type="ECO:0000259" key="8">
    <source>
        <dbReference type="PROSITE" id="PS50011"/>
    </source>
</evidence>
<feature type="domain" description="Protein kinase" evidence="8">
    <location>
        <begin position="288"/>
        <end position="542"/>
    </location>
</feature>
<dbReference type="GO" id="GO:0005829">
    <property type="term" value="C:cytosol"/>
    <property type="evidence" value="ECO:0007669"/>
    <property type="project" value="TreeGrafter"/>
</dbReference>
<dbReference type="AlphaFoldDB" id="T0R293"/>
<keyword evidence="2" id="KW-0808">Transferase</keyword>
<evidence type="ECO:0000256" key="1">
    <source>
        <dbReference type="ARBA" id="ARBA00022527"/>
    </source>
</evidence>
<dbReference type="InterPro" id="IPR017441">
    <property type="entry name" value="Protein_kinase_ATP_BS"/>
</dbReference>
<name>T0R293_SAPDV</name>
<dbReference type="Pfam" id="PF00069">
    <property type="entry name" value="Pkinase"/>
    <property type="match status" value="1"/>
</dbReference>
<evidence type="ECO:0000256" key="3">
    <source>
        <dbReference type="ARBA" id="ARBA00022741"/>
    </source>
</evidence>
<evidence type="ECO:0000256" key="7">
    <source>
        <dbReference type="SAM" id="MobiDB-lite"/>
    </source>
</evidence>
<keyword evidence="3 6" id="KW-0547">Nucleotide-binding</keyword>
<dbReference type="PROSITE" id="PS51285">
    <property type="entry name" value="AGC_KINASE_CTER"/>
    <property type="match status" value="1"/>
</dbReference>
<feature type="binding site" evidence="6">
    <location>
        <position position="317"/>
    </location>
    <ligand>
        <name>ATP</name>
        <dbReference type="ChEBI" id="CHEBI:30616"/>
    </ligand>
</feature>
<keyword evidence="11" id="KW-1185">Reference proteome</keyword>
<dbReference type="GO" id="GO:0005952">
    <property type="term" value="C:cAMP-dependent protein kinase complex"/>
    <property type="evidence" value="ECO:0007669"/>
    <property type="project" value="TreeGrafter"/>
</dbReference>
<evidence type="ECO:0000256" key="6">
    <source>
        <dbReference type="PROSITE-ProRule" id="PRU10141"/>
    </source>
</evidence>
<dbReference type="PROSITE" id="PS00108">
    <property type="entry name" value="PROTEIN_KINASE_ST"/>
    <property type="match status" value="1"/>
</dbReference>
<evidence type="ECO:0000313" key="10">
    <source>
        <dbReference type="EMBL" id="EQC41066.1"/>
    </source>
</evidence>
<feature type="compositionally biased region" description="Low complexity" evidence="7">
    <location>
        <begin position="24"/>
        <end position="33"/>
    </location>
</feature>
<dbReference type="GO" id="GO:0004691">
    <property type="term" value="F:cAMP-dependent protein kinase activity"/>
    <property type="evidence" value="ECO:0007669"/>
    <property type="project" value="TreeGrafter"/>
</dbReference>
<feature type="region of interest" description="Disordered" evidence="7">
    <location>
        <begin position="1"/>
        <end position="33"/>
    </location>
</feature>
<dbReference type="SMART" id="SM00133">
    <property type="entry name" value="S_TK_X"/>
    <property type="match status" value="1"/>
</dbReference>
<dbReference type="PROSITE" id="PS00107">
    <property type="entry name" value="PROTEIN_KINASE_ATP"/>
    <property type="match status" value="1"/>
</dbReference>
<evidence type="ECO:0000256" key="4">
    <source>
        <dbReference type="ARBA" id="ARBA00022777"/>
    </source>
</evidence>
<dbReference type="Gene3D" id="1.10.510.10">
    <property type="entry name" value="Transferase(Phosphotransferase) domain 1"/>
    <property type="match status" value="1"/>
</dbReference>
<dbReference type="SMART" id="SM00220">
    <property type="entry name" value="S_TKc"/>
    <property type="match status" value="1"/>
</dbReference>
<evidence type="ECO:0000256" key="5">
    <source>
        <dbReference type="ARBA" id="ARBA00022840"/>
    </source>
</evidence>
<proteinExistence type="predicted"/>
<evidence type="ECO:0000313" key="11">
    <source>
        <dbReference type="Proteomes" id="UP000030762"/>
    </source>
</evidence>
<dbReference type="FunFam" id="3.30.200.20:FF:000042">
    <property type="entry name" value="Aurora kinase A"/>
    <property type="match status" value="1"/>
</dbReference>
<dbReference type="SUPFAM" id="SSF56112">
    <property type="entry name" value="Protein kinase-like (PK-like)"/>
    <property type="match status" value="1"/>
</dbReference>
<dbReference type="InterPro" id="IPR008271">
    <property type="entry name" value="Ser/Thr_kinase_AS"/>
</dbReference>
<reference evidence="10 11" key="1">
    <citation type="submission" date="2012-04" db="EMBL/GenBank/DDBJ databases">
        <title>The Genome Sequence of Saprolegnia declina VS20.</title>
        <authorList>
            <consortium name="The Broad Institute Genome Sequencing Platform"/>
            <person name="Russ C."/>
            <person name="Nusbaum C."/>
            <person name="Tyler B."/>
            <person name="van West P."/>
            <person name="Dieguez-Uribeondo J."/>
            <person name="de Bruijn I."/>
            <person name="Tripathy S."/>
            <person name="Jiang R."/>
            <person name="Young S.K."/>
            <person name="Zeng Q."/>
            <person name="Gargeya S."/>
            <person name="Fitzgerald M."/>
            <person name="Haas B."/>
            <person name="Abouelleil A."/>
            <person name="Alvarado L."/>
            <person name="Arachchi H.M."/>
            <person name="Berlin A."/>
            <person name="Chapman S.B."/>
            <person name="Goldberg J."/>
            <person name="Griggs A."/>
            <person name="Gujja S."/>
            <person name="Hansen M."/>
            <person name="Howarth C."/>
            <person name="Imamovic A."/>
            <person name="Larimer J."/>
            <person name="McCowen C."/>
            <person name="Montmayeur A."/>
            <person name="Murphy C."/>
            <person name="Neiman D."/>
            <person name="Pearson M."/>
            <person name="Priest M."/>
            <person name="Roberts A."/>
            <person name="Saif S."/>
            <person name="Shea T."/>
            <person name="Sisk P."/>
            <person name="Sykes S."/>
            <person name="Wortman J."/>
            <person name="Nusbaum C."/>
            <person name="Birren B."/>
        </authorList>
    </citation>
    <scope>NUCLEOTIDE SEQUENCE [LARGE SCALE GENOMIC DNA]</scope>
    <source>
        <strain evidence="10 11">VS20</strain>
    </source>
</reference>
<dbReference type="eggNOG" id="KOG0616">
    <property type="taxonomic scope" value="Eukaryota"/>
</dbReference>
<dbReference type="Proteomes" id="UP000030762">
    <property type="component" value="Unassembled WGS sequence"/>
</dbReference>
<sequence length="600" mass="68526">MPSVLAKARKSKDDASTARKRAQSRASTQRWRQSQQQSVAVMRRQVAELEAALAAKLFHDRDAVLPPAMEQLMAAKKYYVHENMQLRAALQKYQALLNQTLLPLLRTVQPLVLDDAFVRSEIRRAKLQLDALELRTGSHLAGRQLHGWSCVTHTHSDAVVYDIQKRFQHVSLHVISNHIWHVYQDSAAYVQLADLILDHEVLRRIGDNVLVLRISTWLPSLQRAIPMYLVLYREIAPSSYSLYVATLRPDLTPSPHTFAFLGVASLDGYRGSMDLPTRALMRANYDSFDVHATLGTGTFGRVRLVKHKENNTYYALKILKKCEIVRLQQLHHIKCEVDILSKIDHPFIVNFIGSFQDEKRLYLILEYVPGGELFSYLRRQGKLSDEASRYYTSQLVLAIGYLHSLHIIYRDLKPENLLITQDGSIKITDFGFAKRVEDKTWTLCGTPEYLAPEIIQSKGHGKSVDWWAIGVLIYEMLAGYPPFYDENPFGIYQKILTGKVEYPKYIDSKAKDLIKKLLTHDRTKRLGCLRNGAEDVKKHKYFANVIWDNVIAKKDNPPYLPPIQGPGDHGNFDQYPESTEDTAVALTGDDKAAFDAFNMF</sequence>
<dbReference type="STRING" id="1156394.T0R293"/>
<evidence type="ECO:0000259" key="9">
    <source>
        <dbReference type="PROSITE" id="PS51285"/>
    </source>
</evidence>
<dbReference type="FunFam" id="1.10.510.10:FF:000005">
    <property type="entry name" value="cAMP-dependent protein kinase catalytic subunit alpha"/>
    <property type="match status" value="1"/>
</dbReference>
<dbReference type="PROSITE" id="PS50011">
    <property type="entry name" value="PROTEIN_KINASE_DOM"/>
    <property type="match status" value="1"/>
</dbReference>
<accession>T0R293</accession>
<keyword evidence="4 10" id="KW-0418">Kinase</keyword>
<dbReference type="EMBL" id="JH767135">
    <property type="protein sequence ID" value="EQC41066.1"/>
    <property type="molecule type" value="Genomic_DNA"/>
</dbReference>
<dbReference type="GO" id="GO:0009653">
    <property type="term" value="P:anatomical structure morphogenesis"/>
    <property type="evidence" value="ECO:0007669"/>
    <property type="project" value="UniProtKB-ARBA"/>
</dbReference>
<dbReference type="CDD" id="cd05580">
    <property type="entry name" value="STKc_PKA_like"/>
    <property type="match status" value="1"/>
</dbReference>
<gene>
    <name evidence="10" type="ORF">SDRG_02120</name>
</gene>
<dbReference type="GO" id="GO:0005524">
    <property type="term" value="F:ATP binding"/>
    <property type="evidence" value="ECO:0007669"/>
    <property type="project" value="UniProtKB-UniRule"/>
</dbReference>
<dbReference type="PANTHER" id="PTHR24353:SF37">
    <property type="entry name" value="CAMP-DEPENDENT PROTEIN KINASE CATALYTIC SUBUNIT PRKX"/>
    <property type="match status" value="1"/>
</dbReference>
<keyword evidence="5 6" id="KW-0067">ATP-binding</keyword>
<dbReference type="VEuPathDB" id="FungiDB:SDRG_02120"/>
<protein>
    <submittedName>
        <fullName evidence="10">AGC/PKA protein kinase</fullName>
    </submittedName>
</protein>
<dbReference type="Gene3D" id="3.30.200.20">
    <property type="entry name" value="Phosphorylase Kinase, domain 1"/>
    <property type="match status" value="1"/>
</dbReference>
<organism evidence="10 11">
    <name type="scientific">Saprolegnia diclina (strain VS20)</name>
    <dbReference type="NCBI Taxonomy" id="1156394"/>
    <lineage>
        <taxon>Eukaryota</taxon>
        <taxon>Sar</taxon>
        <taxon>Stramenopiles</taxon>
        <taxon>Oomycota</taxon>
        <taxon>Saprolegniomycetes</taxon>
        <taxon>Saprolegniales</taxon>
        <taxon>Saprolegniaceae</taxon>
        <taxon>Saprolegnia</taxon>
    </lineage>
</organism>
<dbReference type="InterPro" id="IPR000961">
    <property type="entry name" value="AGC-kinase_C"/>
</dbReference>
<dbReference type="InterPro" id="IPR000719">
    <property type="entry name" value="Prot_kinase_dom"/>
</dbReference>